<dbReference type="InterPro" id="IPR050384">
    <property type="entry name" value="Endophilin_SH3RF"/>
</dbReference>
<feature type="region of interest" description="Disordered" evidence="7">
    <location>
        <begin position="55"/>
        <end position="431"/>
    </location>
</feature>
<feature type="compositionally biased region" description="Pro residues" evidence="7">
    <location>
        <begin position="191"/>
        <end position="200"/>
    </location>
</feature>
<comment type="caution">
    <text evidence="9">The sequence shown here is derived from an EMBL/GenBank/DDBJ whole genome shotgun (WGS) entry which is preliminary data.</text>
</comment>
<feature type="compositionally biased region" description="Basic and acidic residues" evidence="7">
    <location>
        <begin position="600"/>
        <end position="634"/>
    </location>
</feature>
<feature type="compositionally biased region" description="Acidic residues" evidence="7">
    <location>
        <begin position="657"/>
        <end position="677"/>
    </location>
</feature>
<protein>
    <recommendedName>
        <fullName evidence="8">SH3 domain-containing protein</fullName>
    </recommendedName>
</protein>
<dbReference type="PROSITE" id="PS50002">
    <property type="entry name" value="SH3"/>
    <property type="match status" value="2"/>
</dbReference>
<evidence type="ECO:0000313" key="9">
    <source>
        <dbReference type="EMBL" id="KAJ1920727.1"/>
    </source>
</evidence>
<keyword evidence="2 5" id="KW-0728">SH3 domain</keyword>
<dbReference type="Gene3D" id="2.30.30.40">
    <property type="entry name" value="SH3 Domains"/>
    <property type="match status" value="2"/>
</dbReference>
<comment type="subcellular location">
    <subcellularLocation>
        <location evidence="1">Membrane</location>
        <topology evidence="1">Peripheral membrane protein</topology>
    </subcellularLocation>
</comment>
<dbReference type="PANTHER" id="PTHR14167:SF81">
    <property type="entry name" value="ENDOPHILIN-A"/>
    <property type="match status" value="1"/>
</dbReference>
<feature type="compositionally biased region" description="Basic and acidic residues" evidence="7">
    <location>
        <begin position="229"/>
        <end position="258"/>
    </location>
</feature>
<gene>
    <name evidence="9" type="ORF">H4219_001126</name>
</gene>
<evidence type="ECO:0000256" key="2">
    <source>
        <dbReference type="ARBA" id="ARBA00022443"/>
    </source>
</evidence>
<feature type="compositionally biased region" description="Basic and acidic residues" evidence="7">
    <location>
        <begin position="389"/>
        <end position="425"/>
    </location>
</feature>
<dbReference type="OrthoDB" id="10255964at2759"/>
<dbReference type="SUPFAM" id="SSF50044">
    <property type="entry name" value="SH3-domain"/>
    <property type="match status" value="2"/>
</dbReference>
<feature type="region of interest" description="Disordered" evidence="7">
    <location>
        <begin position="536"/>
        <end position="873"/>
    </location>
</feature>
<dbReference type="SMART" id="SM00326">
    <property type="entry name" value="SH3"/>
    <property type="match status" value="2"/>
</dbReference>
<feature type="compositionally biased region" description="Pro residues" evidence="7">
    <location>
        <begin position="349"/>
        <end position="360"/>
    </location>
</feature>
<proteinExistence type="predicted"/>
<feature type="compositionally biased region" description="Basic and acidic residues" evidence="7">
    <location>
        <begin position="365"/>
        <end position="382"/>
    </location>
</feature>
<reference evidence="9" key="1">
    <citation type="submission" date="2022-07" db="EMBL/GenBank/DDBJ databases">
        <title>Phylogenomic reconstructions and comparative analyses of Kickxellomycotina fungi.</title>
        <authorList>
            <person name="Reynolds N.K."/>
            <person name="Stajich J.E."/>
            <person name="Barry K."/>
            <person name="Grigoriev I.V."/>
            <person name="Crous P."/>
            <person name="Smith M.E."/>
        </authorList>
    </citation>
    <scope>NUCLEOTIDE SEQUENCE</scope>
    <source>
        <strain evidence="9">NBRC 100468</strain>
    </source>
</reference>
<feature type="compositionally biased region" description="Basic and acidic residues" evidence="7">
    <location>
        <begin position="753"/>
        <end position="775"/>
    </location>
</feature>
<evidence type="ECO:0000256" key="4">
    <source>
        <dbReference type="ARBA" id="ARBA00023136"/>
    </source>
</evidence>
<dbReference type="Pfam" id="PF07653">
    <property type="entry name" value="SH3_2"/>
    <property type="match status" value="2"/>
</dbReference>
<feature type="domain" description="SH3" evidence="8">
    <location>
        <begin position="432"/>
        <end position="493"/>
    </location>
</feature>
<feature type="compositionally biased region" description="Basic and acidic residues" evidence="7">
    <location>
        <begin position="706"/>
        <end position="716"/>
    </location>
</feature>
<dbReference type="CDD" id="cd00174">
    <property type="entry name" value="SH3"/>
    <property type="match status" value="1"/>
</dbReference>
<accession>A0A9W8A111</accession>
<feature type="compositionally biased region" description="Low complexity" evidence="7">
    <location>
        <begin position="201"/>
        <end position="211"/>
    </location>
</feature>
<evidence type="ECO:0000256" key="1">
    <source>
        <dbReference type="ARBA" id="ARBA00004170"/>
    </source>
</evidence>
<feature type="compositionally biased region" description="Acidic residues" evidence="7">
    <location>
        <begin position="153"/>
        <end position="166"/>
    </location>
</feature>
<keyword evidence="10" id="KW-1185">Reference proteome</keyword>
<dbReference type="InterPro" id="IPR036028">
    <property type="entry name" value="SH3-like_dom_sf"/>
</dbReference>
<name>A0A9W8A111_9FUNG</name>
<organism evidence="9 10">
    <name type="scientific">Mycoemilia scoparia</name>
    <dbReference type="NCBI Taxonomy" id="417184"/>
    <lineage>
        <taxon>Eukaryota</taxon>
        <taxon>Fungi</taxon>
        <taxon>Fungi incertae sedis</taxon>
        <taxon>Zoopagomycota</taxon>
        <taxon>Kickxellomycotina</taxon>
        <taxon>Kickxellomycetes</taxon>
        <taxon>Kickxellales</taxon>
        <taxon>Kickxellaceae</taxon>
        <taxon>Mycoemilia</taxon>
    </lineage>
</organism>
<evidence type="ECO:0000256" key="7">
    <source>
        <dbReference type="SAM" id="MobiDB-lite"/>
    </source>
</evidence>
<feature type="coiled-coil region" evidence="6">
    <location>
        <begin position="965"/>
        <end position="1006"/>
    </location>
</feature>
<evidence type="ECO:0000256" key="3">
    <source>
        <dbReference type="ARBA" id="ARBA00023054"/>
    </source>
</evidence>
<keyword evidence="4" id="KW-0472">Membrane</keyword>
<feature type="compositionally biased region" description="Basic and acidic residues" evidence="7">
    <location>
        <begin position="167"/>
        <end position="178"/>
    </location>
</feature>
<sequence length="1007" mass="109381">MKVEEFVAEMDGDLYLNVGDIVEIRGERGGWYRGTLLNGTSGVFPAQNVAILSDEEAEPYKKQKAASSTRRTLPPVPVPAPHQNLPAVPPQQGQAKQETKSGESEETHQTPRKPLPVPPGSGSSSKPRGMPYIPAGAVPIIPVAMPPKKEDQEPSDDERGIEDDDVKADYERKEHEKPGSFTEKSAGVPSRPLPPPPPPLHSAATSLASQPPDLPPPPLPRRSNTFSSVEDREAPAAPHVGEDTPSDRSGSKNKESKAGAKISRLFTKKGKKTKSKDAGDEEKEDGGQVPDPSHYESITNDHTIVESADSPSVEEQGVSPNLPPTLPPIPQAKSPELPRRRYSRSGLKQPPPQIPPPPVAAPAVPEHEDKKDMEPESADRPSNDNVSDTDEKRESGHDTKDTTVSDDKSKAETVDAAEGDSKDDTTANAEAKVPKLATVLNDYEATVPEELNLTSDDVVTIIHQGTDDDPRWKGECHGRIGYFPGDVVELTANPSNEGGEDSSEKPKGFKLAAYGVKQGGLGSVLIGAGMPVLRKTGRTNIDKGSSKPAPPSTAPQVPINFPKLRSTEVPKAPKAGREIIEDKPETKEALKAPSFVSQETKAHDLPEVTVTKKDTQDAEDDAAKYYNTDKHVEPEDIAESPEAPENEPVQQQHGDDNENSDPPEQDSQEVDEPEEVSISELHQKSGESKDVEVEDVSPKDINPQETLREEPLKSPESDDSGLAPRKPPSLGMGRKVLRRGKSKQPTLDAMKQASEESLTKQLEEALNKDKEKAEDTAEEPVASQPILPPKPKSFGAGANKGIPLPPSGFQSTTKVGSAMASRIAALQRRLQSPGPDDNEDEKEEPTQPVLNQQRYLPPKPTKRTDSHPAASVTVDSVWQSSIDKEITQLKAEIAAISRPSNEESIVKTVQKQVVTPVEQQLRTQIQGQADEISAIDTKIKRLDAKILQESSRPQLTKEFVQSLVREQIEKAVAPLNNTIQALQAENKDLNKKIKELREYIDELTVEE</sequence>
<feature type="compositionally biased region" description="Basic and acidic residues" evidence="7">
    <location>
        <begin position="575"/>
        <end position="590"/>
    </location>
</feature>
<feature type="compositionally biased region" description="Basic and acidic residues" evidence="7">
    <location>
        <begin position="97"/>
        <end position="109"/>
    </location>
</feature>
<feature type="compositionally biased region" description="Acidic residues" evidence="7">
    <location>
        <begin position="635"/>
        <end position="645"/>
    </location>
</feature>
<dbReference type="Proteomes" id="UP001150538">
    <property type="component" value="Unassembled WGS sequence"/>
</dbReference>
<evidence type="ECO:0000256" key="6">
    <source>
        <dbReference type="SAM" id="Coils"/>
    </source>
</evidence>
<feature type="compositionally biased region" description="Low complexity" evidence="7">
    <location>
        <begin position="120"/>
        <end position="131"/>
    </location>
</feature>
<evidence type="ECO:0000259" key="8">
    <source>
        <dbReference type="PROSITE" id="PS50002"/>
    </source>
</evidence>
<evidence type="ECO:0000256" key="5">
    <source>
        <dbReference type="PROSITE-ProRule" id="PRU00192"/>
    </source>
</evidence>
<dbReference type="PANTHER" id="PTHR14167">
    <property type="entry name" value="SH3 DOMAIN-CONTAINING"/>
    <property type="match status" value="1"/>
</dbReference>
<keyword evidence="3 6" id="KW-0175">Coiled coil</keyword>
<feature type="compositionally biased region" description="Pro residues" evidence="7">
    <location>
        <begin position="321"/>
        <end position="330"/>
    </location>
</feature>
<feature type="compositionally biased region" description="Basic and acidic residues" evidence="7">
    <location>
        <begin position="681"/>
        <end position="691"/>
    </location>
</feature>
<dbReference type="EMBL" id="JANBPU010000010">
    <property type="protein sequence ID" value="KAJ1920727.1"/>
    <property type="molecule type" value="Genomic_DNA"/>
</dbReference>
<evidence type="ECO:0000313" key="10">
    <source>
        <dbReference type="Proteomes" id="UP001150538"/>
    </source>
</evidence>
<dbReference type="AlphaFoldDB" id="A0A9W8A111"/>
<feature type="domain" description="SH3" evidence="8">
    <location>
        <begin position="1"/>
        <end position="54"/>
    </location>
</feature>
<dbReference type="InterPro" id="IPR001452">
    <property type="entry name" value="SH3_domain"/>
</dbReference>